<accession>A0A2T0JRV9</accession>
<dbReference type="GO" id="GO:0007165">
    <property type="term" value="P:signal transduction"/>
    <property type="evidence" value="ECO:0007669"/>
    <property type="project" value="InterPro"/>
</dbReference>
<feature type="domain" description="TIR" evidence="2">
    <location>
        <begin position="4"/>
        <end position="117"/>
    </location>
</feature>
<dbReference type="InterPro" id="IPR035897">
    <property type="entry name" value="Toll_tir_struct_dom_sf"/>
</dbReference>
<dbReference type="Gene3D" id="3.40.50.10140">
    <property type="entry name" value="Toll/interleukin-1 receptor homology (TIR) domain"/>
    <property type="match status" value="1"/>
</dbReference>
<dbReference type="Pfam" id="PF13676">
    <property type="entry name" value="TIR_2"/>
    <property type="match status" value="1"/>
</dbReference>
<reference evidence="3 4" key="1">
    <citation type="submission" date="2018-03" db="EMBL/GenBank/DDBJ databases">
        <title>Genomic Encyclopedia of Archaeal and Bacterial Type Strains, Phase II (KMG-II): from individual species to whole genera.</title>
        <authorList>
            <person name="Goeker M."/>
        </authorList>
    </citation>
    <scope>NUCLEOTIDE SEQUENCE [LARGE SCALE GENOMIC DNA]</scope>
    <source>
        <strain evidence="3 4">DSM 43146</strain>
    </source>
</reference>
<dbReference type="InterPro" id="IPR011990">
    <property type="entry name" value="TPR-like_helical_dom_sf"/>
</dbReference>
<sequence>MSRILISHAGRDRPWAEWARWHLEAAGHQIELDSADRAPGTNFVEAMDRALHRDNPMLVLLSSAYLDPKRFTADEWTARFAQRRKDPDAKLIPIRIENIDLNGGLWAPIVVPDLFDLPADEAVTVLVEAVRRVVTQSPAGAPRAAPPVFPGRRTSVAAATEAGPRPPGSLPAVWNLARRNLGFTGRDGMLNNLHDTLRGGSRVAVQALHGMGGVGKTQLALEYAHRFAGEYDLVWWIPSEQPELISDHLSALALKLRLVSAGTAIPEAVEALREHLRRTGRWLLVFDNAEERDELAPWLPDGPGHLLITSRNHNWTGVARPVDVDVFMRGESVDLLRANLAGLTEIDADRLADALGDLPLAVGQAVDLLTETRMSIDVYLSDLTAHTADLMKEGRPPGGYPLSLAASVALSADRLRAADPAAGELLHLCARLGSQPIPADLFTARPDLLPAPLDDTARKPLALARTTARLGLYGLARLTDAGPVLHRLIQAVLRDIDIDPVTHHTVVERLLAAAGPDDGSDPRWWPRWSVLLPHLLAVGPVTTTDPGLRSTTAMAMWHLMSRGESRAALPLVEHLYEAWTRLHGPDDISTTYIANVLSAIHRQLGNYRRTHDLCQEIFTRTRRLHGDDHPNTLSAAHNLADILRGLGDYQQAREMDEDNLARRRRVLGEDDPATLRTATNLVMVTALMGDFAGVRELAEDTFARKRRVLGDDHPETLRTATNLAGVLRQLGEIQRALELNTATLARSRKVLGDEHPDTLESASALAAAYLVAGETRRALELEGETLAVQARVLGEEHPDTLRSAASLTELQRLLSDEDPAGAQGAE</sequence>
<evidence type="ECO:0000313" key="3">
    <source>
        <dbReference type="EMBL" id="PRX10169.1"/>
    </source>
</evidence>
<dbReference type="SUPFAM" id="SSF48452">
    <property type="entry name" value="TPR-like"/>
    <property type="match status" value="2"/>
</dbReference>
<name>A0A2T0JRV9_9ACTN</name>
<dbReference type="Gene3D" id="3.40.50.300">
    <property type="entry name" value="P-loop containing nucleotide triphosphate hydrolases"/>
    <property type="match status" value="1"/>
</dbReference>
<proteinExistence type="predicted"/>
<dbReference type="Proteomes" id="UP000239415">
    <property type="component" value="Unassembled WGS sequence"/>
</dbReference>
<dbReference type="Pfam" id="PF13374">
    <property type="entry name" value="TPR_10"/>
    <property type="match status" value="1"/>
</dbReference>
<dbReference type="GO" id="GO:0043531">
    <property type="term" value="F:ADP binding"/>
    <property type="evidence" value="ECO:0007669"/>
    <property type="project" value="InterPro"/>
</dbReference>
<dbReference type="Gene3D" id="1.25.40.10">
    <property type="entry name" value="Tetratricopeptide repeat domain"/>
    <property type="match status" value="2"/>
</dbReference>
<feature type="domain" description="NB-ARC" evidence="1">
    <location>
        <begin position="187"/>
        <end position="319"/>
    </location>
</feature>
<dbReference type="Pfam" id="PF00931">
    <property type="entry name" value="NB-ARC"/>
    <property type="match status" value="1"/>
</dbReference>
<dbReference type="NCBIfam" id="NF040586">
    <property type="entry name" value="FxSxx_TPR"/>
    <property type="match status" value="1"/>
</dbReference>
<dbReference type="InterPro" id="IPR000157">
    <property type="entry name" value="TIR_dom"/>
</dbReference>
<dbReference type="SUPFAM" id="SSF52200">
    <property type="entry name" value="Toll/Interleukin receptor TIR domain"/>
    <property type="match status" value="1"/>
</dbReference>
<dbReference type="AlphaFoldDB" id="A0A2T0JRV9"/>
<evidence type="ECO:0000313" key="4">
    <source>
        <dbReference type="Proteomes" id="UP000239415"/>
    </source>
</evidence>
<organism evidence="3 4">
    <name type="scientific">Actinoplanes italicus</name>
    <dbReference type="NCBI Taxonomy" id="113567"/>
    <lineage>
        <taxon>Bacteria</taxon>
        <taxon>Bacillati</taxon>
        <taxon>Actinomycetota</taxon>
        <taxon>Actinomycetes</taxon>
        <taxon>Micromonosporales</taxon>
        <taxon>Micromonosporaceae</taxon>
        <taxon>Actinoplanes</taxon>
    </lineage>
</organism>
<protein>
    <submittedName>
        <fullName evidence="3">Tetratricopeptide repeat protein</fullName>
    </submittedName>
</protein>
<dbReference type="InterPro" id="IPR002182">
    <property type="entry name" value="NB-ARC"/>
</dbReference>
<dbReference type="Pfam" id="PF13424">
    <property type="entry name" value="TPR_12"/>
    <property type="match status" value="2"/>
</dbReference>
<evidence type="ECO:0000259" key="2">
    <source>
        <dbReference type="Pfam" id="PF13676"/>
    </source>
</evidence>
<gene>
    <name evidence="3" type="ORF">CLV67_13454</name>
</gene>
<dbReference type="PANTHER" id="PTHR46082:SF6">
    <property type="entry name" value="AAA+ ATPASE DOMAIN-CONTAINING PROTEIN-RELATED"/>
    <property type="match status" value="1"/>
</dbReference>
<dbReference type="InterPro" id="IPR053137">
    <property type="entry name" value="NLR-like"/>
</dbReference>
<dbReference type="PANTHER" id="PTHR46082">
    <property type="entry name" value="ATP/GTP-BINDING PROTEIN-RELATED"/>
    <property type="match status" value="1"/>
</dbReference>
<keyword evidence="4" id="KW-1185">Reference proteome</keyword>
<dbReference type="EMBL" id="PVMZ01000034">
    <property type="protein sequence ID" value="PRX10169.1"/>
    <property type="molecule type" value="Genomic_DNA"/>
</dbReference>
<comment type="caution">
    <text evidence="3">The sequence shown here is derived from an EMBL/GenBank/DDBJ whole genome shotgun (WGS) entry which is preliminary data.</text>
</comment>
<dbReference type="InterPro" id="IPR027417">
    <property type="entry name" value="P-loop_NTPase"/>
</dbReference>
<dbReference type="SUPFAM" id="SSF52540">
    <property type="entry name" value="P-loop containing nucleoside triphosphate hydrolases"/>
    <property type="match status" value="1"/>
</dbReference>
<evidence type="ECO:0000259" key="1">
    <source>
        <dbReference type="Pfam" id="PF00931"/>
    </source>
</evidence>